<dbReference type="InterPro" id="IPR006127">
    <property type="entry name" value="ZnuA-like"/>
</dbReference>
<proteinExistence type="inferred from homology"/>
<feature type="compositionally biased region" description="Basic and acidic residues" evidence="7">
    <location>
        <begin position="184"/>
        <end position="195"/>
    </location>
</feature>
<feature type="region of interest" description="Disordered" evidence="7">
    <location>
        <begin position="1"/>
        <end position="40"/>
    </location>
</feature>
<dbReference type="SUPFAM" id="SSF53807">
    <property type="entry name" value="Helical backbone' metal receptor"/>
    <property type="match status" value="1"/>
</dbReference>
<evidence type="ECO:0000313" key="8">
    <source>
        <dbReference type="EMBL" id="MBP0615075.1"/>
    </source>
</evidence>
<comment type="caution">
    <text evidence="8">The sequence shown here is derived from an EMBL/GenBank/DDBJ whole genome shotgun (WGS) entry which is preliminary data.</text>
</comment>
<dbReference type="PANTHER" id="PTHR42953:SF3">
    <property type="entry name" value="HIGH-AFFINITY ZINC UPTAKE SYSTEM PROTEIN ZNUA"/>
    <property type="match status" value="1"/>
</dbReference>
<evidence type="ECO:0000313" key="9">
    <source>
        <dbReference type="Proteomes" id="UP000678276"/>
    </source>
</evidence>
<dbReference type="RefSeq" id="WP_209593501.1">
    <property type="nucleotide sequence ID" value="NZ_JAGJCF010000003.1"/>
</dbReference>
<dbReference type="PANTHER" id="PTHR42953">
    <property type="entry name" value="HIGH-AFFINITY ZINC UPTAKE SYSTEM PROTEIN ZNUA-RELATED"/>
    <property type="match status" value="1"/>
</dbReference>
<keyword evidence="5" id="KW-0406">Ion transport</keyword>
<keyword evidence="4" id="KW-0732">Signal</keyword>
<protein>
    <recommendedName>
        <fullName evidence="2">High-affinity zinc uptake system protein ZnuA</fullName>
    </recommendedName>
</protein>
<keyword evidence="3" id="KW-0813">Transport</keyword>
<dbReference type="EMBL" id="JAGJCF010000003">
    <property type="protein sequence ID" value="MBP0615075.1"/>
    <property type="molecule type" value="Genomic_DNA"/>
</dbReference>
<keyword evidence="5" id="KW-0862">Zinc</keyword>
<dbReference type="InterPro" id="IPR050492">
    <property type="entry name" value="Bact_metal-bind_prot9"/>
</dbReference>
<keyword evidence="9" id="KW-1185">Reference proteome</keyword>
<evidence type="ECO:0000256" key="1">
    <source>
        <dbReference type="ARBA" id="ARBA00011028"/>
    </source>
</evidence>
<dbReference type="Proteomes" id="UP000678276">
    <property type="component" value="Unassembled WGS sequence"/>
</dbReference>
<evidence type="ECO:0000256" key="5">
    <source>
        <dbReference type="ARBA" id="ARBA00022906"/>
    </source>
</evidence>
<feature type="coiled-coil region" evidence="6">
    <location>
        <begin position="229"/>
        <end position="256"/>
    </location>
</feature>
<organism evidence="8 9">
    <name type="scientific">Jiella mangrovi</name>
    <dbReference type="NCBI Taxonomy" id="2821407"/>
    <lineage>
        <taxon>Bacteria</taxon>
        <taxon>Pseudomonadati</taxon>
        <taxon>Pseudomonadota</taxon>
        <taxon>Alphaproteobacteria</taxon>
        <taxon>Hyphomicrobiales</taxon>
        <taxon>Aurantimonadaceae</taxon>
        <taxon>Jiella</taxon>
    </lineage>
</organism>
<evidence type="ECO:0000256" key="2">
    <source>
        <dbReference type="ARBA" id="ARBA00015915"/>
    </source>
</evidence>
<sequence>MPDTSNSSASSRKHRSSHHAVASAGSGARRHAAPGRPKKAAAPAGAGFAAALSLVAALLGGIASASSADAAEAPRVVASIKPVDSLVSAVMAGVGEPYLIVKGAASPHTAALKPSDATALSNAQAIFWIGPELENFLIKPIGSLGAKDAVVELWDAPGVEKLKARSGVMFEPDDDGPVDDDAAHDDHAHGDHAHGDNPYNEHVWLDPENAIAMTKTIAVTLERVDPANAETYRNNAAAYENRLKKLETKVRDELKGLHKKPYVVFHDAYQYFEHRFDVPAAGAITVSPEKAPGAARIREIKSKLESVGASCVFTEPEFEPSIVRTVTEGTSAKIGVLDPLGADLKDGPDLYPTLIENIAKGLEECFAQS</sequence>
<feature type="compositionally biased region" description="Acidic residues" evidence="7">
    <location>
        <begin position="171"/>
        <end position="183"/>
    </location>
</feature>
<dbReference type="Pfam" id="PF01297">
    <property type="entry name" value="ZnuA"/>
    <property type="match status" value="1"/>
</dbReference>
<gene>
    <name evidence="8" type="ORF">J6595_05725</name>
</gene>
<name>A0ABS4BEA0_9HYPH</name>
<evidence type="ECO:0000256" key="6">
    <source>
        <dbReference type="SAM" id="Coils"/>
    </source>
</evidence>
<evidence type="ECO:0000256" key="4">
    <source>
        <dbReference type="ARBA" id="ARBA00022729"/>
    </source>
</evidence>
<keyword evidence="6" id="KW-0175">Coiled coil</keyword>
<evidence type="ECO:0000256" key="3">
    <source>
        <dbReference type="ARBA" id="ARBA00022448"/>
    </source>
</evidence>
<accession>A0ABS4BEA0</accession>
<comment type="similarity">
    <text evidence="1">Belongs to the bacterial solute-binding protein 9 family.</text>
</comment>
<feature type="region of interest" description="Disordered" evidence="7">
    <location>
        <begin position="170"/>
        <end position="198"/>
    </location>
</feature>
<reference evidence="8 9" key="1">
    <citation type="submission" date="2021-04" db="EMBL/GenBank/DDBJ databases">
        <title>Whole genome sequence of Jiella sp. KSK16Y-1.</title>
        <authorList>
            <person name="Tuo L."/>
        </authorList>
    </citation>
    <scope>NUCLEOTIDE SEQUENCE [LARGE SCALE GENOMIC DNA]</scope>
    <source>
        <strain evidence="8 9">KSK16Y-1</strain>
    </source>
</reference>
<feature type="compositionally biased region" description="Basic residues" evidence="7">
    <location>
        <begin position="28"/>
        <end position="39"/>
    </location>
</feature>
<dbReference type="Gene3D" id="3.40.50.1980">
    <property type="entry name" value="Nitrogenase molybdenum iron protein domain"/>
    <property type="match status" value="2"/>
</dbReference>
<evidence type="ECO:0000256" key="7">
    <source>
        <dbReference type="SAM" id="MobiDB-lite"/>
    </source>
</evidence>
<keyword evidence="5" id="KW-0864">Zinc transport</keyword>